<dbReference type="AlphaFoldDB" id="A0A1E7FEI0"/>
<evidence type="ECO:0000256" key="1">
    <source>
        <dbReference type="ARBA" id="ARBA00004141"/>
    </source>
</evidence>
<evidence type="ECO:0000313" key="9">
    <source>
        <dbReference type="Proteomes" id="UP000095751"/>
    </source>
</evidence>
<dbReference type="InterPro" id="IPR001708">
    <property type="entry name" value="YidC/ALB3/OXA1/COX18"/>
</dbReference>
<feature type="non-terminal residue" evidence="8">
    <location>
        <position position="1"/>
    </location>
</feature>
<evidence type="ECO:0000256" key="4">
    <source>
        <dbReference type="ARBA" id="ARBA00023136"/>
    </source>
</evidence>
<dbReference type="GO" id="GO:0005743">
    <property type="term" value="C:mitochondrial inner membrane"/>
    <property type="evidence" value="ECO:0007669"/>
    <property type="project" value="TreeGrafter"/>
</dbReference>
<evidence type="ECO:0000256" key="2">
    <source>
        <dbReference type="ARBA" id="ARBA00022692"/>
    </source>
</evidence>
<dbReference type="GO" id="GO:0032977">
    <property type="term" value="F:membrane insertase activity"/>
    <property type="evidence" value="ECO:0007669"/>
    <property type="project" value="InterPro"/>
</dbReference>
<comment type="similarity">
    <text evidence="5">Belongs to the OXA1/ALB3/YidC family.</text>
</comment>
<gene>
    <name evidence="8" type="ORF">FRACYDRAFT_152391</name>
</gene>
<feature type="non-terminal residue" evidence="8">
    <location>
        <position position="227"/>
    </location>
</feature>
<evidence type="ECO:0000256" key="6">
    <source>
        <dbReference type="SAM" id="Phobius"/>
    </source>
</evidence>
<dbReference type="EMBL" id="KV784358">
    <property type="protein sequence ID" value="OEU16592.1"/>
    <property type="molecule type" value="Genomic_DNA"/>
</dbReference>
<feature type="transmembrane region" description="Helical" evidence="6">
    <location>
        <begin position="172"/>
        <end position="194"/>
    </location>
</feature>
<dbReference type="InterPro" id="IPR028055">
    <property type="entry name" value="YidC/Oxa/ALB_C"/>
</dbReference>
<organism evidence="8 9">
    <name type="scientific">Fragilariopsis cylindrus CCMP1102</name>
    <dbReference type="NCBI Taxonomy" id="635003"/>
    <lineage>
        <taxon>Eukaryota</taxon>
        <taxon>Sar</taxon>
        <taxon>Stramenopiles</taxon>
        <taxon>Ochrophyta</taxon>
        <taxon>Bacillariophyta</taxon>
        <taxon>Bacillariophyceae</taxon>
        <taxon>Bacillariophycidae</taxon>
        <taxon>Bacillariales</taxon>
        <taxon>Bacillariaceae</taxon>
        <taxon>Fragilariopsis</taxon>
    </lineage>
</organism>
<comment type="subcellular location">
    <subcellularLocation>
        <location evidence="1 5">Membrane</location>
        <topology evidence="1 5">Multi-pass membrane protein</topology>
    </subcellularLocation>
</comment>
<feature type="transmembrane region" description="Helical" evidence="6">
    <location>
        <begin position="12"/>
        <end position="32"/>
    </location>
</feature>
<dbReference type="PANTHER" id="PTHR12428">
    <property type="entry name" value="OXA1"/>
    <property type="match status" value="1"/>
</dbReference>
<dbReference type="OrthoDB" id="2148490at2759"/>
<feature type="domain" description="Membrane insertase YidC/Oxa/ALB C-terminal" evidence="7">
    <location>
        <begin position="13"/>
        <end position="207"/>
    </location>
</feature>
<evidence type="ECO:0000256" key="3">
    <source>
        <dbReference type="ARBA" id="ARBA00022989"/>
    </source>
</evidence>
<keyword evidence="9" id="KW-1185">Reference proteome</keyword>
<evidence type="ECO:0000259" key="7">
    <source>
        <dbReference type="Pfam" id="PF02096"/>
    </source>
</evidence>
<name>A0A1E7FEI0_9STRA</name>
<evidence type="ECO:0000313" key="8">
    <source>
        <dbReference type="EMBL" id="OEU16592.1"/>
    </source>
</evidence>
<dbReference type="NCBIfam" id="TIGR03592">
    <property type="entry name" value="yidC_oxa1_cterm"/>
    <property type="match status" value="1"/>
</dbReference>
<protein>
    <recommendedName>
        <fullName evidence="7">Membrane insertase YidC/Oxa/ALB C-terminal domain-containing protein</fullName>
    </recommendedName>
</protein>
<dbReference type="Pfam" id="PF02096">
    <property type="entry name" value="60KD_IMP"/>
    <property type="match status" value="1"/>
</dbReference>
<evidence type="ECO:0000256" key="5">
    <source>
        <dbReference type="RuleBase" id="RU003945"/>
    </source>
</evidence>
<reference evidence="8 9" key="1">
    <citation type="submission" date="2016-09" db="EMBL/GenBank/DDBJ databases">
        <title>Extensive genetic diversity and differential bi-allelic expression allows diatom success in the polar Southern Ocean.</title>
        <authorList>
            <consortium name="DOE Joint Genome Institute"/>
            <person name="Mock T."/>
            <person name="Otillar R.P."/>
            <person name="Strauss J."/>
            <person name="Dupont C."/>
            <person name="Frickenhaus S."/>
            <person name="Maumus F."/>
            <person name="Mcmullan M."/>
            <person name="Sanges R."/>
            <person name="Schmutz J."/>
            <person name="Toseland A."/>
            <person name="Valas R."/>
            <person name="Veluchamy A."/>
            <person name="Ward B.J."/>
            <person name="Allen A."/>
            <person name="Barry K."/>
            <person name="Falciatore A."/>
            <person name="Ferrante M."/>
            <person name="Fortunato A.E."/>
            <person name="Gloeckner G."/>
            <person name="Gruber A."/>
            <person name="Hipkin R."/>
            <person name="Janech M."/>
            <person name="Kroth P."/>
            <person name="Leese F."/>
            <person name="Lindquist E."/>
            <person name="Lyon B.R."/>
            <person name="Martin J."/>
            <person name="Mayer C."/>
            <person name="Parker M."/>
            <person name="Quesneville H."/>
            <person name="Raymond J."/>
            <person name="Uhlig C."/>
            <person name="Valentin K.U."/>
            <person name="Worden A.Z."/>
            <person name="Armbrust E.V."/>
            <person name="Bowler C."/>
            <person name="Green B."/>
            <person name="Moulton V."/>
            <person name="Van Oosterhout C."/>
            <person name="Grigoriev I."/>
        </authorList>
    </citation>
    <scope>NUCLEOTIDE SEQUENCE [LARGE SCALE GENOMIC DNA]</scope>
    <source>
        <strain evidence="8 9">CCMP1102</strain>
    </source>
</reference>
<keyword evidence="4 6" id="KW-0472">Membrane</keyword>
<accession>A0A1E7FEI0</accession>
<keyword evidence="2 5" id="KW-0812">Transmembrane</keyword>
<dbReference type="InParanoid" id="A0A1E7FEI0"/>
<feature type="transmembrane region" description="Helical" evidence="6">
    <location>
        <begin position="82"/>
        <end position="103"/>
    </location>
</feature>
<keyword evidence="3 6" id="KW-1133">Transmembrane helix</keyword>
<dbReference type="KEGG" id="fcy:FRACYDRAFT_152391"/>
<dbReference type="Proteomes" id="UP000095751">
    <property type="component" value="Unassembled WGS sequence"/>
</dbReference>
<proteinExistence type="inferred from homology"/>
<dbReference type="GO" id="GO:0032979">
    <property type="term" value="P:protein insertion into mitochondrial inner membrane from matrix"/>
    <property type="evidence" value="ECO:0007669"/>
    <property type="project" value="TreeGrafter"/>
</dbReference>
<dbReference type="CDD" id="cd20069">
    <property type="entry name" value="5TM_Oxa1-like"/>
    <property type="match status" value="1"/>
</dbReference>
<sequence length="227" mass="25384">VNLFNDVTGFSYAGSIFCVTCGIRLIILPLAIRGQRASSRMAHLQPELAMIKKRYELLGTPSQAEQKAFAENMQGLFKRYEVTPFAALTTPLVQAPMFIGMFFGMKKFPNLFPEALADGGLFWFTDLTVPDPTYILPVMCGLSFIATVETGKDQMIDANPQHGPMIVNAFRAMALVMVPVITTFPTAMLCYWVPNNFITMSQSIALRNDWVKQKFGIWDRPKPMPGK</sequence>
<dbReference type="PANTHER" id="PTHR12428:SF65">
    <property type="entry name" value="CYTOCHROME C OXIDASE ASSEMBLY PROTEIN COX18, MITOCHONDRIAL"/>
    <property type="match status" value="1"/>
</dbReference>